<dbReference type="RefSeq" id="WP_014199408.1">
    <property type="nucleotide sequence ID" value="NC_016595.1"/>
</dbReference>
<dbReference type="AlphaFoldDB" id="A0A9P1JZP3"/>
<proteinExistence type="predicted"/>
<protein>
    <submittedName>
        <fullName evidence="2">Uncharacterized protein</fullName>
    </submittedName>
</protein>
<evidence type="ECO:0000313" key="2">
    <source>
        <dbReference type="EMBL" id="CCD02896.1"/>
    </source>
</evidence>
<geneLocation type="plasmid" evidence="2 3">
    <name>AZOBR_p3</name>
</geneLocation>
<feature type="chain" id="PRO_5040425645" evidence="1">
    <location>
        <begin position="22"/>
        <end position="85"/>
    </location>
</feature>
<evidence type="ECO:0000313" key="3">
    <source>
        <dbReference type="Proteomes" id="UP000007319"/>
    </source>
</evidence>
<dbReference type="Proteomes" id="UP000007319">
    <property type="component" value="Plasmid AZOBR_p3"/>
</dbReference>
<gene>
    <name evidence="2" type="ORF">AZOBR_p340134</name>
</gene>
<feature type="signal peptide" evidence="1">
    <location>
        <begin position="1"/>
        <end position="21"/>
    </location>
</feature>
<dbReference type="KEGG" id="abs:AZOBR_p340134"/>
<reference evidence="2 3" key="1">
    <citation type="journal article" date="2011" name="PLoS Genet.">
        <title>Azospirillum genomes reveal transition of bacteria from aquatic to terrestrial environments.</title>
        <authorList>
            <person name="Wisniewski-Dye F."/>
            <person name="Borziak K."/>
            <person name="Khalsa-Moyers G."/>
            <person name="Alexandre G."/>
            <person name="Sukharnikov L.O."/>
            <person name="Wuichet K."/>
            <person name="Hurst G.B."/>
            <person name="McDonald W.H."/>
            <person name="Robertson J.S."/>
            <person name="Barbe V."/>
            <person name="Calteau A."/>
            <person name="Rouy Z."/>
            <person name="Mangenot S."/>
            <person name="Prigent-Combaret C."/>
            <person name="Normand P."/>
            <person name="Boyer M."/>
            <person name="Siguier P."/>
            <person name="Dessaux Y."/>
            <person name="Elmerich C."/>
            <person name="Condemine G."/>
            <person name="Krishnen G."/>
            <person name="Kennedy I."/>
            <person name="Paterson A.H."/>
            <person name="Gonzalez V."/>
            <person name="Mavingui P."/>
            <person name="Zhulin I.B."/>
        </authorList>
    </citation>
    <scope>NUCLEOTIDE SEQUENCE [LARGE SCALE GENOMIC DNA]</scope>
    <source>
        <strain evidence="2 3">Sp245</strain>
    </source>
</reference>
<dbReference type="EMBL" id="HE577330">
    <property type="protein sequence ID" value="CCD02896.1"/>
    <property type="molecule type" value="Genomic_DNA"/>
</dbReference>
<name>A0A9P1JZP3_9PROT</name>
<keyword evidence="2" id="KW-0614">Plasmid</keyword>
<keyword evidence="1" id="KW-0732">Signal</keyword>
<keyword evidence="3" id="KW-1185">Reference proteome</keyword>
<organism evidence="2 3">
    <name type="scientific">Azospirillum baldaniorum</name>
    <dbReference type="NCBI Taxonomy" id="1064539"/>
    <lineage>
        <taxon>Bacteria</taxon>
        <taxon>Pseudomonadati</taxon>
        <taxon>Pseudomonadota</taxon>
        <taxon>Alphaproteobacteria</taxon>
        <taxon>Rhodospirillales</taxon>
        <taxon>Azospirillaceae</taxon>
        <taxon>Azospirillum</taxon>
    </lineage>
</organism>
<sequence length="85" mass="9370">MKRLLIGAGLGAVMALGLASAAVAPTERAVIRTEQHDVSRLERKVDRLRRRLRDPLRTASKEMARRVRQIADGALRPANGLMGTR</sequence>
<evidence type="ECO:0000256" key="1">
    <source>
        <dbReference type="SAM" id="SignalP"/>
    </source>
</evidence>
<accession>A0A9P1JZP3</accession>